<keyword evidence="5 6" id="KW-0472">Membrane</keyword>
<keyword evidence="2" id="KW-0813">Transport</keyword>
<dbReference type="Pfam" id="PF01545">
    <property type="entry name" value="Cation_efflux"/>
    <property type="match status" value="1"/>
</dbReference>
<feature type="transmembrane region" description="Helical" evidence="6">
    <location>
        <begin position="83"/>
        <end position="109"/>
    </location>
</feature>
<dbReference type="PANTHER" id="PTHR43840:SF15">
    <property type="entry name" value="MITOCHONDRIAL METAL TRANSPORTER 1-RELATED"/>
    <property type="match status" value="1"/>
</dbReference>
<dbReference type="InterPro" id="IPR027469">
    <property type="entry name" value="Cation_efflux_TMD_sf"/>
</dbReference>
<evidence type="ECO:0000256" key="4">
    <source>
        <dbReference type="ARBA" id="ARBA00022989"/>
    </source>
</evidence>
<dbReference type="EMBL" id="CP120863">
    <property type="protein sequence ID" value="WFE92110.1"/>
    <property type="molecule type" value="Genomic_DNA"/>
</dbReference>
<evidence type="ECO:0000256" key="5">
    <source>
        <dbReference type="ARBA" id="ARBA00023136"/>
    </source>
</evidence>
<evidence type="ECO:0000313" key="8">
    <source>
        <dbReference type="EMBL" id="WFE92110.1"/>
    </source>
</evidence>
<keyword evidence="3 6" id="KW-0812">Transmembrane</keyword>
<evidence type="ECO:0000256" key="2">
    <source>
        <dbReference type="ARBA" id="ARBA00022448"/>
    </source>
</evidence>
<dbReference type="RefSeq" id="WP_265684611.1">
    <property type="nucleotide sequence ID" value="NZ_CP120863.1"/>
</dbReference>
<evidence type="ECO:0000256" key="6">
    <source>
        <dbReference type="SAM" id="Phobius"/>
    </source>
</evidence>
<proteinExistence type="predicted"/>
<feature type="transmembrane region" description="Helical" evidence="6">
    <location>
        <begin position="189"/>
        <end position="210"/>
    </location>
</feature>
<dbReference type="InterPro" id="IPR058533">
    <property type="entry name" value="Cation_efflux_TM"/>
</dbReference>
<feature type="transmembrane region" description="Helical" evidence="6">
    <location>
        <begin position="43"/>
        <end position="62"/>
    </location>
</feature>
<dbReference type="Gene3D" id="1.20.1510.10">
    <property type="entry name" value="Cation efflux protein transmembrane domain"/>
    <property type="match status" value="1"/>
</dbReference>
<protein>
    <submittedName>
        <fullName evidence="8">Cation transporter</fullName>
    </submittedName>
</protein>
<feature type="domain" description="Cation efflux protein transmembrane" evidence="7">
    <location>
        <begin position="19"/>
        <end position="223"/>
    </location>
</feature>
<dbReference type="PANTHER" id="PTHR43840">
    <property type="entry name" value="MITOCHONDRIAL METAL TRANSPORTER 1-RELATED"/>
    <property type="match status" value="1"/>
</dbReference>
<evidence type="ECO:0000313" key="9">
    <source>
        <dbReference type="Proteomes" id="UP001209803"/>
    </source>
</evidence>
<evidence type="ECO:0000256" key="3">
    <source>
        <dbReference type="ARBA" id="ARBA00022692"/>
    </source>
</evidence>
<dbReference type="SUPFAM" id="SSF161111">
    <property type="entry name" value="Cation efflux protein transmembrane domain-like"/>
    <property type="match status" value="1"/>
</dbReference>
<keyword evidence="4 6" id="KW-1133">Transmembrane helix</keyword>
<sequence length="320" mass="34703">MPAKSSSPNDVERRALGISKWSNLFMAAAGILTAWLSRSDAMLVDGLYSAVNFVSAIAAARIGARVGLPPTRSRPWGQDFDEVLYVTFRSLILIGVLVFAAIISCTKIWTFFSGGSVPELVFGPIAIYAVVIVAICLGLAYNFHRAYRLTGRRSEILRTEARAALIDGALSVGSGAALLSLPFLEETPLAPYVPIGDAVIVLVLILAIVWQPLSTFRKTLADLAGVSAPSGTHTKATRTARDLASEYGFHFHRAAVLQAGRMHFVAVYLDPERAVLAHEIDAYRDKLSARLEDRIGPTRVEVILTANDLLEKKAANNRTR</sequence>
<feature type="transmembrane region" description="Helical" evidence="6">
    <location>
        <begin position="121"/>
        <end position="143"/>
    </location>
</feature>
<keyword evidence="9" id="KW-1185">Reference proteome</keyword>
<gene>
    <name evidence="8" type="ORF">K1718_12310</name>
</gene>
<feature type="transmembrane region" description="Helical" evidence="6">
    <location>
        <begin position="21"/>
        <end position="37"/>
    </location>
</feature>
<dbReference type="InterPro" id="IPR050291">
    <property type="entry name" value="CDF_Transporter"/>
</dbReference>
<comment type="subcellular location">
    <subcellularLocation>
        <location evidence="1">Membrane</location>
        <topology evidence="1">Multi-pass membrane protein</topology>
    </subcellularLocation>
</comment>
<reference evidence="8 9" key="1">
    <citation type="submission" date="2023-03" db="EMBL/GenBank/DDBJ databases">
        <title>Roseibium porphyridii sp. nov. and Roseibium rhodosorbium sp. nov. isolated from marine algae, Porphyridium cruentum and Rhodosorus marinus, respectively.</title>
        <authorList>
            <person name="Lee M.W."/>
            <person name="Choi B.J."/>
            <person name="Lee J.K."/>
            <person name="Choi D.G."/>
            <person name="Baek J.H."/>
            <person name="Bayburt H."/>
            <person name="Kim J.M."/>
            <person name="Han D.M."/>
            <person name="Kim K.H."/>
            <person name="Jeon C.O."/>
        </authorList>
    </citation>
    <scope>NUCLEOTIDE SEQUENCE [LARGE SCALE GENOMIC DNA]</scope>
    <source>
        <strain evidence="8 9">KMA01</strain>
    </source>
</reference>
<dbReference type="Proteomes" id="UP001209803">
    <property type="component" value="Chromosome"/>
</dbReference>
<name>A0ABY8F9D5_9HYPH</name>
<accession>A0ABY8F9D5</accession>
<organism evidence="8 9">
    <name type="scientific">Roseibium porphyridii</name>
    <dbReference type="NCBI Taxonomy" id="2866279"/>
    <lineage>
        <taxon>Bacteria</taxon>
        <taxon>Pseudomonadati</taxon>
        <taxon>Pseudomonadota</taxon>
        <taxon>Alphaproteobacteria</taxon>
        <taxon>Hyphomicrobiales</taxon>
        <taxon>Stappiaceae</taxon>
        <taxon>Roseibium</taxon>
    </lineage>
</organism>
<evidence type="ECO:0000259" key="7">
    <source>
        <dbReference type="Pfam" id="PF01545"/>
    </source>
</evidence>
<feature type="transmembrane region" description="Helical" evidence="6">
    <location>
        <begin position="164"/>
        <end position="183"/>
    </location>
</feature>
<evidence type="ECO:0000256" key="1">
    <source>
        <dbReference type="ARBA" id="ARBA00004141"/>
    </source>
</evidence>